<feature type="transmembrane region" description="Helical" evidence="2">
    <location>
        <begin position="214"/>
        <end position="235"/>
    </location>
</feature>
<feature type="transmembrane region" description="Helical" evidence="2">
    <location>
        <begin position="101"/>
        <end position="120"/>
    </location>
</feature>
<organism evidence="3 4">
    <name type="scientific">Collybiopsis confluens</name>
    <dbReference type="NCBI Taxonomy" id="2823264"/>
    <lineage>
        <taxon>Eukaryota</taxon>
        <taxon>Fungi</taxon>
        <taxon>Dikarya</taxon>
        <taxon>Basidiomycota</taxon>
        <taxon>Agaricomycotina</taxon>
        <taxon>Agaricomycetes</taxon>
        <taxon>Agaricomycetidae</taxon>
        <taxon>Agaricales</taxon>
        <taxon>Marasmiineae</taxon>
        <taxon>Omphalotaceae</taxon>
        <taxon>Collybiopsis</taxon>
    </lineage>
</organism>
<keyword evidence="2" id="KW-0812">Transmembrane</keyword>
<sequence>MGTSQIPLDRAYLTAIWLETLFYGINMILFFSYLFIVRYKRRHSLSKIIVVVAVFMFIFSSIHVSLGFSRLIEGFIVLRNQNGGPATYFSDVSIPLNVAKVIIHTVNSILGDSILVWRCYNVWGQNWLPSLLPILLIIGSAIAGFGQGVEFARAKTIHSAFESELEKWNGSVFSLSLATNVLVTTLIAARIWWVGRQIGGFRGSHFLYRRVLTMVIESGAIYSSAIIIEITLYFLGNNAFYIIYDPIAQLTAIVPTMIIVMTSLGLTSDDLYSAEGRTRNAPSTGRTGRTGGTMAGIESRPQFAGARARPANTLDSIAYSSSFPDTEQGTAGIFVELDHKDSAKAL</sequence>
<gene>
    <name evidence="3" type="ORF">D9757_000494</name>
</gene>
<feature type="transmembrane region" description="Helical" evidence="2">
    <location>
        <begin position="132"/>
        <end position="152"/>
    </location>
</feature>
<evidence type="ECO:0000256" key="1">
    <source>
        <dbReference type="SAM" id="MobiDB-lite"/>
    </source>
</evidence>
<feature type="transmembrane region" description="Helical" evidence="2">
    <location>
        <begin position="12"/>
        <end position="36"/>
    </location>
</feature>
<name>A0A8H5I1T0_9AGAR</name>
<dbReference type="EMBL" id="JAACJN010000002">
    <property type="protein sequence ID" value="KAF5393478.1"/>
    <property type="molecule type" value="Genomic_DNA"/>
</dbReference>
<evidence type="ECO:0000313" key="3">
    <source>
        <dbReference type="EMBL" id="KAF5393478.1"/>
    </source>
</evidence>
<feature type="region of interest" description="Disordered" evidence="1">
    <location>
        <begin position="275"/>
        <end position="296"/>
    </location>
</feature>
<keyword evidence="4" id="KW-1185">Reference proteome</keyword>
<accession>A0A8H5I1T0</accession>
<protein>
    <submittedName>
        <fullName evidence="3">Uncharacterized protein</fullName>
    </submittedName>
</protein>
<feature type="transmembrane region" description="Helical" evidence="2">
    <location>
        <begin position="247"/>
        <end position="267"/>
    </location>
</feature>
<keyword evidence="2" id="KW-0472">Membrane</keyword>
<evidence type="ECO:0000313" key="4">
    <source>
        <dbReference type="Proteomes" id="UP000518752"/>
    </source>
</evidence>
<reference evidence="3 4" key="1">
    <citation type="journal article" date="2020" name="ISME J.">
        <title>Uncovering the hidden diversity of litter-decomposition mechanisms in mushroom-forming fungi.</title>
        <authorList>
            <person name="Floudas D."/>
            <person name="Bentzer J."/>
            <person name="Ahren D."/>
            <person name="Johansson T."/>
            <person name="Persson P."/>
            <person name="Tunlid A."/>
        </authorList>
    </citation>
    <scope>NUCLEOTIDE SEQUENCE [LARGE SCALE GENOMIC DNA]</scope>
    <source>
        <strain evidence="3 4">CBS 406.79</strain>
    </source>
</reference>
<feature type="transmembrane region" description="Helical" evidence="2">
    <location>
        <begin position="172"/>
        <end position="193"/>
    </location>
</feature>
<dbReference type="AlphaFoldDB" id="A0A8H5I1T0"/>
<keyword evidence="2" id="KW-1133">Transmembrane helix</keyword>
<proteinExistence type="predicted"/>
<dbReference type="Proteomes" id="UP000518752">
    <property type="component" value="Unassembled WGS sequence"/>
</dbReference>
<dbReference type="OrthoDB" id="3357408at2759"/>
<comment type="caution">
    <text evidence="3">The sequence shown here is derived from an EMBL/GenBank/DDBJ whole genome shotgun (WGS) entry which is preliminary data.</text>
</comment>
<feature type="transmembrane region" description="Helical" evidence="2">
    <location>
        <begin position="48"/>
        <end position="68"/>
    </location>
</feature>
<evidence type="ECO:0000256" key="2">
    <source>
        <dbReference type="SAM" id="Phobius"/>
    </source>
</evidence>